<dbReference type="GO" id="GO:0008201">
    <property type="term" value="F:heparin binding"/>
    <property type="evidence" value="ECO:0007669"/>
    <property type="project" value="TreeGrafter"/>
</dbReference>
<feature type="disulfide bond" evidence="6">
    <location>
        <begin position="235"/>
        <end position="261"/>
    </location>
</feature>
<dbReference type="PANTHER" id="PTHR22918">
    <property type="entry name" value="SEMINAL PLASMA PROTEIN"/>
    <property type="match status" value="1"/>
</dbReference>
<evidence type="ECO:0000256" key="1">
    <source>
        <dbReference type="ARBA" id="ARBA00004613"/>
    </source>
</evidence>
<dbReference type="PANTHER" id="PTHR22918:SF1">
    <property type="entry name" value="FIBRONECTIN TYPE-II DOMAIN-CONTAINING PROTEIN"/>
    <property type="match status" value="1"/>
</dbReference>
<evidence type="ECO:0000256" key="7">
    <source>
        <dbReference type="SAM" id="SignalP"/>
    </source>
</evidence>
<comment type="caution">
    <text evidence="6">Lacks conserved residue(s) required for the propagation of feature annotation.</text>
</comment>
<dbReference type="FunFam" id="2.10.10.10:FF:000003">
    <property type="entry name" value="binder of sperm protein homolog 1"/>
    <property type="match status" value="2"/>
</dbReference>
<dbReference type="Pfam" id="PF00040">
    <property type="entry name" value="fn2"/>
    <property type="match status" value="6"/>
</dbReference>
<dbReference type="InterPro" id="IPR013806">
    <property type="entry name" value="Kringle-like"/>
</dbReference>
<evidence type="ECO:0000259" key="8">
    <source>
        <dbReference type="PROSITE" id="PS51092"/>
    </source>
</evidence>
<comment type="subcellular location">
    <subcellularLocation>
        <location evidence="1">Secreted</location>
    </subcellularLocation>
</comment>
<feature type="disulfide bond" evidence="6">
    <location>
        <begin position="27"/>
        <end position="53"/>
    </location>
</feature>
<dbReference type="Proteomes" id="UP001190640">
    <property type="component" value="Chromosome 12"/>
</dbReference>
<protein>
    <submittedName>
        <fullName evidence="10">Epididymal sperm-binding protein 1-like</fullName>
    </submittedName>
</protein>
<feature type="domain" description="Fibronectin type-II" evidence="8">
    <location>
        <begin position="175"/>
        <end position="223"/>
    </location>
</feature>
<dbReference type="PROSITE" id="PS51092">
    <property type="entry name" value="FN2_2"/>
    <property type="match status" value="6"/>
</dbReference>
<keyword evidence="7" id="KW-0732">Signal</keyword>
<evidence type="ECO:0000256" key="4">
    <source>
        <dbReference type="ARBA" id="ARBA00022737"/>
    </source>
</evidence>
<dbReference type="CDD" id="cd00062">
    <property type="entry name" value="FN2"/>
    <property type="match status" value="6"/>
</dbReference>
<dbReference type="GO" id="GO:0009986">
    <property type="term" value="C:cell surface"/>
    <property type="evidence" value="ECO:0007669"/>
    <property type="project" value="TreeGrafter"/>
</dbReference>
<gene>
    <name evidence="10" type="primary">LOC129338417</name>
</gene>
<feature type="domain" description="Fibronectin type-II" evidence="8">
    <location>
        <begin position="126"/>
        <end position="174"/>
    </location>
</feature>
<name>A0AA97K0D2_EUBMA</name>
<dbReference type="RefSeq" id="XP_054848608.1">
    <property type="nucleotide sequence ID" value="XM_054992633.1"/>
</dbReference>
<feature type="disulfide bond" evidence="6">
    <location>
        <begin position="180"/>
        <end position="206"/>
    </location>
</feature>
<dbReference type="PROSITE" id="PS00023">
    <property type="entry name" value="FN2_1"/>
    <property type="match status" value="2"/>
</dbReference>
<evidence type="ECO:0000256" key="3">
    <source>
        <dbReference type="ARBA" id="ARBA00022525"/>
    </source>
</evidence>
<feature type="domain" description="Fibronectin type-II" evidence="8">
    <location>
        <begin position="282"/>
        <end position="330"/>
    </location>
</feature>
<keyword evidence="5 6" id="KW-1015">Disulfide bond</keyword>
<evidence type="ECO:0000256" key="6">
    <source>
        <dbReference type="PROSITE-ProRule" id="PRU00479"/>
    </source>
</evidence>
<dbReference type="SUPFAM" id="SSF57440">
    <property type="entry name" value="Kringle-like"/>
    <property type="match status" value="6"/>
</dbReference>
<feature type="disulfide bond" evidence="6">
    <location>
        <begin position="287"/>
        <end position="313"/>
    </location>
</feature>
<feature type="disulfide bond" evidence="6">
    <location>
        <begin position="249"/>
        <end position="276"/>
    </location>
</feature>
<feature type="domain" description="Fibronectin type-II" evidence="8">
    <location>
        <begin position="22"/>
        <end position="70"/>
    </location>
</feature>
<feature type="signal peptide" evidence="7">
    <location>
        <begin position="1"/>
        <end position="20"/>
    </location>
</feature>
<feature type="domain" description="Fibronectin type-II" evidence="8">
    <location>
        <begin position="230"/>
        <end position="278"/>
    </location>
</feature>
<keyword evidence="9" id="KW-1185">Reference proteome</keyword>
<feature type="disulfide bond" evidence="6">
    <location>
        <begin position="41"/>
        <end position="68"/>
    </location>
</feature>
<keyword evidence="4" id="KW-0677">Repeat</keyword>
<dbReference type="InterPro" id="IPR036943">
    <property type="entry name" value="FN_type2_sf"/>
</dbReference>
<feature type="domain" description="Fibronectin type-II" evidence="8">
    <location>
        <begin position="77"/>
        <end position="123"/>
    </location>
</feature>
<evidence type="ECO:0000256" key="5">
    <source>
        <dbReference type="ARBA" id="ARBA00023157"/>
    </source>
</evidence>
<dbReference type="FunFam" id="2.10.10.10:FF:000009">
    <property type="entry name" value="Epididymal sperm-binding protein 1"/>
    <property type="match status" value="2"/>
</dbReference>
<feature type="chain" id="PRO_5041642302" evidence="7">
    <location>
        <begin position="21"/>
        <end position="341"/>
    </location>
</feature>
<feature type="disulfide bond" evidence="6">
    <location>
        <begin position="194"/>
        <end position="221"/>
    </location>
</feature>
<proteinExistence type="inferred from homology"/>
<keyword evidence="3" id="KW-0964">Secreted</keyword>
<dbReference type="SMART" id="SM00059">
    <property type="entry name" value="FN2"/>
    <property type="match status" value="6"/>
</dbReference>
<evidence type="ECO:0000313" key="10">
    <source>
        <dbReference type="RefSeq" id="XP_054848608.1"/>
    </source>
</evidence>
<dbReference type="InterPro" id="IPR051666">
    <property type="entry name" value="SP_Capacitation_Regulator"/>
</dbReference>
<evidence type="ECO:0000256" key="2">
    <source>
        <dbReference type="ARBA" id="ARBA00010011"/>
    </source>
</evidence>
<dbReference type="Gene3D" id="2.10.10.10">
    <property type="entry name" value="Fibronectin, type II, collagen-binding"/>
    <property type="match status" value="6"/>
</dbReference>
<dbReference type="KEGG" id="emc:129338417"/>
<dbReference type="InterPro" id="IPR000562">
    <property type="entry name" value="FN_type2_dom"/>
</dbReference>
<accession>A0AA97K0D2</accession>
<feature type="disulfide bond" evidence="6">
    <location>
        <begin position="301"/>
        <end position="328"/>
    </location>
</feature>
<dbReference type="GeneID" id="129338417"/>
<dbReference type="GO" id="GO:0005576">
    <property type="term" value="C:extracellular region"/>
    <property type="evidence" value="ECO:0007669"/>
    <property type="project" value="UniProtKB-SubCell"/>
</dbReference>
<dbReference type="PRINTS" id="PR00013">
    <property type="entry name" value="FNTYPEII"/>
</dbReference>
<organism evidence="9 10">
    <name type="scientific">Eublepharis macularius</name>
    <name type="common">Leopard gecko</name>
    <name type="synonym">Cyrtodactylus macularius</name>
    <dbReference type="NCBI Taxonomy" id="481883"/>
    <lineage>
        <taxon>Eukaryota</taxon>
        <taxon>Metazoa</taxon>
        <taxon>Chordata</taxon>
        <taxon>Craniata</taxon>
        <taxon>Vertebrata</taxon>
        <taxon>Euteleostomi</taxon>
        <taxon>Lepidosauria</taxon>
        <taxon>Squamata</taxon>
        <taxon>Bifurcata</taxon>
        <taxon>Gekkota</taxon>
        <taxon>Eublepharidae</taxon>
        <taxon>Eublepharinae</taxon>
        <taxon>Eublepharis</taxon>
    </lineage>
</organism>
<dbReference type="AlphaFoldDB" id="A0AA97K0D2"/>
<comment type="similarity">
    <text evidence="2">Belongs to the seminal plasma protein family.</text>
</comment>
<sequence>MASSIVFLAAACYLLPLLAAWKDTPDCVFPFWYKDRYYTACTRAGDEHGQLWCATTDNYDRDGEGKSCSTQEYGGNSNGNPCVFPFSYLGKIYYTCTTKFSDKPWCATTGSYDKNRKWSYCSDLRQVGEPCYFPFIYQNRSHTTCISEGSADGEPWCSVTENYDLNGRRISCKDSDPRPCYFPFKYEDRFYCSCTRKGTTDDHLWCSTTPDYDEDSQWKSCFLQEYGGNSHGEPCHFPFFYKEEIYHNCTSEDEPTGRLWCSTTSSFDNNGKWAFCADGVLPNNTTCVFPFTYKGVSYSSCTKKGSWRKKFWCSLTSNYDVNHMWKYCDSTGVESGCSDQS</sequence>
<feature type="disulfide bond" evidence="6">
    <location>
        <begin position="145"/>
        <end position="172"/>
    </location>
</feature>
<reference evidence="10" key="1">
    <citation type="submission" date="2025-08" db="UniProtKB">
        <authorList>
            <consortium name="RefSeq"/>
        </authorList>
    </citation>
    <scope>IDENTIFICATION</scope>
    <source>
        <tissue evidence="10">Blood</tissue>
    </source>
</reference>
<feature type="disulfide bond" evidence="6">
    <location>
        <begin position="131"/>
        <end position="157"/>
    </location>
</feature>
<dbReference type="GO" id="GO:0048240">
    <property type="term" value="P:sperm capacitation"/>
    <property type="evidence" value="ECO:0007669"/>
    <property type="project" value="TreeGrafter"/>
</dbReference>
<evidence type="ECO:0000313" key="9">
    <source>
        <dbReference type="Proteomes" id="UP001190640"/>
    </source>
</evidence>